<organism evidence="2 3">
    <name type="scientific">Paenibacillus puldeungensis</name>
    <dbReference type="NCBI Taxonomy" id="696536"/>
    <lineage>
        <taxon>Bacteria</taxon>
        <taxon>Bacillati</taxon>
        <taxon>Bacillota</taxon>
        <taxon>Bacilli</taxon>
        <taxon>Bacillales</taxon>
        <taxon>Paenibacillaceae</taxon>
        <taxon>Paenibacillus</taxon>
    </lineage>
</organism>
<sequence>MFIIFTHHAESIEKLTAKLSQREDVLALLISGSIAHGFAKPSSDVDIMIVVSEEDYAQRLSTGDIHYWENESTNYESGYVDGKYISYSFMEKVAEIGSEPARFAFEGAIIAFSRIDHLDELIARIVRYPAERKQDNLTRFFGQLEAWRWYCTEAKKHENRYLLQHSVNQLVLFGGRMILAYNEILYPYHKWFLKVLDRTPKKPERFMELIDRVLEDPSEDHIEQFYQSLKQFTDWKIDDLSWPARFMEDSELNWLHGMTPVSDI</sequence>
<dbReference type="EMBL" id="JBHTLM010000015">
    <property type="protein sequence ID" value="MFD1178339.1"/>
    <property type="molecule type" value="Genomic_DNA"/>
</dbReference>
<dbReference type="RefSeq" id="WP_379320787.1">
    <property type="nucleotide sequence ID" value="NZ_JBHTLM010000015.1"/>
</dbReference>
<accession>A0ABW3S0Q3</accession>
<dbReference type="Gene3D" id="3.30.460.10">
    <property type="entry name" value="Beta Polymerase, domain 2"/>
    <property type="match status" value="1"/>
</dbReference>
<gene>
    <name evidence="2" type="ORF">ACFQ3W_18850</name>
</gene>
<dbReference type="Proteomes" id="UP001597262">
    <property type="component" value="Unassembled WGS sequence"/>
</dbReference>
<keyword evidence="3" id="KW-1185">Reference proteome</keyword>
<dbReference type="CDD" id="cd05403">
    <property type="entry name" value="NT_KNTase_like"/>
    <property type="match status" value="1"/>
</dbReference>
<evidence type="ECO:0000313" key="3">
    <source>
        <dbReference type="Proteomes" id="UP001597262"/>
    </source>
</evidence>
<dbReference type="InterPro" id="IPR043519">
    <property type="entry name" value="NT_sf"/>
</dbReference>
<dbReference type="InterPro" id="IPR002934">
    <property type="entry name" value="Polymerase_NTP_transf_dom"/>
</dbReference>
<dbReference type="SUPFAM" id="SSF81301">
    <property type="entry name" value="Nucleotidyltransferase"/>
    <property type="match status" value="1"/>
</dbReference>
<evidence type="ECO:0000313" key="2">
    <source>
        <dbReference type="EMBL" id="MFD1178339.1"/>
    </source>
</evidence>
<comment type="caution">
    <text evidence="2">The sequence shown here is derived from an EMBL/GenBank/DDBJ whole genome shotgun (WGS) entry which is preliminary data.</text>
</comment>
<name>A0ABW3S0Q3_9BACL</name>
<dbReference type="Pfam" id="PF01909">
    <property type="entry name" value="NTP_transf_2"/>
    <property type="match status" value="1"/>
</dbReference>
<feature type="domain" description="Polymerase nucleotidyl transferase" evidence="1">
    <location>
        <begin position="13"/>
        <end position="76"/>
    </location>
</feature>
<reference evidence="3" key="1">
    <citation type="journal article" date="2019" name="Int. J. Syst. Evol. Microbiol.">
        <title>The Global Catalogue of Microorganisms (GCM) 10K type strain sequencing project: providing services to taxonomists for standard genome sequencing and annotation.</title>
        <authorList>
            <consortium name="The Broad Institute Genomics Platform"/>
            <consortium name="The Broad Institute Genome Sequencing Center for Infectious Disease"/>
            <person name="Wu L."/>
            <person name="Ma J."/>
        </authorList>
    </citation>
    <scope>NUCLEOTIDE SEQUENCE [LARGE SCALE GENOMIC DNA]</scope>
    <source>
        <strain evidence="3">CCUG 59189</strain>
    </source>
</reference>
<protein>
    <submittedName>
        <fullName evidence="2">Nucleotidyltransferase domain-containing protein</fullName>
    </submittedName>
</protein>
<proteinExistence type="predicted"/>
<evidence type="ECO:0000259" key="1">
    <source>
        <dbReference type="Pfam" id="PF01909"/>
    </source>
</evidence>